<dbReference type="PANTHER" id="PTHR21292:SF1">
    <property type="entry name" value="EXOCYST COMPLEX COMPONENT 3"/>
    <property type="match status" value="1"/>
</dbReference>
<protein>
    <recommendedName>
        <fullName evidence="3">Exocyst complex component 3</fullName>
    </recommendedName>
</protein>
<dbReference type="GO" id="GO:0051601">
    <property type="term" value="P:exocyst localization"/>
    <property type="evidence" value="ECO:0007669"/>
    <property type="project" value="TreeGrafter"/>
</dbReference>
<evidence type="ECO:0000313" key="2">
    <source>
        <dbReference type="Proteomes" id="UP000051574"/>
    </source>
</evidence>
<dbReference type="Proteomes" id="UP000051574">
    <property type="component" value="Unassembled WGS sequence"/>
</dbReference>
<evidence type="ECO:0008006" key="3">
    <source>
        <dbReference type="Google" id="ProtNLM"/>
    </source>
</evidence>
<comment type="caution">
    <text evidence="1">The sequence shown here is derived from an EMBL/GenBank/DDBJ whole genome shotgun (WGS) entry which is preliminary data.</text>
</comment>
<name>A0A0T6AV56_9SCAR</name>
<proteinExistence type="predicted"/>
<gene>
    <name evidence="1" type="ORF">AMK59_7305</name>
</gene>
<evidence type="ECO:0000313" key="1">
    <source>
        <dbReference type="EMBL" id="KRT78845.1"/>
    </source>
</evidence>
<keyword evidence="2" id="KW-1185">Reference proteome</keyword>
<accession>A0A0T6AV56</accession>
<dbReference type="GO" id="GO:0006887">
    <property type="term" value="P:exocytosis"/>
    <property type="evidence" value="ECO:0007669"/>
    <property type="project" value="InterPro"/>
</dbReference>
<dbReference type="Pfam" id="PF06046">
    <property type="entry name" value="Sec6"/>
    <property type="match status" value="1"/>
</dbReference>
<dbReference type="InterPro" id="IPR010326">
    <property type="entry name" value="EXOC3/Sec6"/>
</dbReference>
<dbReference type="PANTHER" id="PTHR21292">
    <property type="entry name" value="EXOCYST COMPLEX COMPONENT SEC6-RELATED"/>
    <property type="match status" value="1"/>
</dbReference>
<sequence>MNESKGKINMKQLDADAKQVAIKHLTNMFQRPGQLEKVEQYKRTLVRKKASVEALLKSGMQSQLDGARIGLNQLAVCLQEAKEVEKSFKSMTAIFPEVLELWGKLNDVRDENMKHSQYVTARENLKHIFTVPESIQKTEQWINEGKLLHTHQCLRDLENSRDALLFELHRLPNQSLYDKNMLKDCFKEVEQLSTRLEAEIKYILSRTLDAVRKEPTKVVTALRIIEREEKSDEEALQHEKKTGFKRPGRPKHWKKMAFEILERSVATRIEGTQVDEKEDNKLWLVRYLEIARQLILEDLRVVKTLCQPCFPPKYHIVDAYVRMYHNCLSTRVSKIISIKVT</sequence>
<dbReference type="OrthoDB" id="10047020at2759"/>
<reference evidence="1 2" key="1">
    <citation type="submission" date="2015-09" db="EMBL/GenBank/DDBJ databases">
        <title>Draft genome of the scarab beetle Oryctes borbonicus.</title>
        <authorList>
            <person name="Meyer J.M."/>
            <person name="Markov G.V."/>
            <person name="Baskaran P."/>
            <person name="Herrmann M."/>
            <person name="Sommer R.J."/>
            <person name="Roedelsperger C."/>
        </authorList>
    </citation>
    <scope>NUCLEOTIDE SEQUENCE [LARGE SCALE GENOMIC DNA]</scope>
    <source>
        <strain evidence="1">OB123</strain>
        <tissue evidence="1">Whole animal</tissue>
    </source>
</reference>
<dbReference type="GO" id="GO:0000145">
    <property type="term" value="C:exocyst"/>
    <property type="evidence" value="ECO:0007669"/>
    <property type="project" value="InterPro"/>
</dbReference>
<organism evidence="1 2">
    <name type="scientific">Oryctes borbonicus</name>
    <dbReference type="NCBI Taxonomy" id="1629725"/>
    <lineage>
        <taxon>Eukaryota</taxon>
        <taxon>Metazoa</taxon>
        <taxon>Ecdysozoa</taxon>
        <taxon>Arthropoda</taxon>
        <taxon>Hexapoda</taxon>
        <taxon>Insecta</taxon>
        <taxon>Pterygota</taxon>
        <taxon>Neoptera</taxon>
        <taxon>Endopterygota</taxon>
        <taxon>Coleoptera</taxon>
        <taxon>Polyphaga</taxon>
        <taxon>Scarabaeiformia</taxon>
        <taxon>Scarabaeidae</taxon>
        <taxon>Dynastinae</taxon>
        <taxon>Oryctes</taxon>
    </lineage>
</organism>
<dbReference type="AlphaFoldDB" id="A0A0T6AV56"/>
<dbReference type="GO" id="GO:0000149">
    <property type="term" value="F:SNARE binding"/>
    <property type="evidence" value="ECO:0007669"/>
    <property type="project" value="TreeGrafter"/>
</dbReference>
<dbReference type="EMBL" id="LJIG01022763">
    <property type="protein sequence ID" value="KRT78845.1"/>
    <property type="molecule type" value="Genomic_DNA"/>
</dbReference>